<dbReference type="Gene3D" id="3.20.20.140">
    <property type="entry name" value="Metal-dependent hydrolases"/>
    <property type="match status" value="1"/>
</dbReference>
<evidence type="ECO:0000259" key="5">
    <source>
        <dbReference type="Pfam" id="PF04909"/>
    </source>
</evidence>
<dbReference type="PANTHER" id="PTHR21240">
    <property type="entry name" value="2-AMINO-3-CARBOXYLMUCONATE-6-SEMIALDEHYDE DECARBOXYLASE"/>
    <property type="match status" value="1"/>
</dbReference>
<comment type="similarity">
    <text evidence="3">Belongs to the metallo-dependent hydrolases superfamily.</text>
</comment>
<keyword evidence="1 3" id="KW-0210">Decarboxylase</keyword>
<dbReference type="GO" id="GO:0005737">
    <property type="term" value="C:cytoplasm"/>
    <property type="evidence" value="ECO:0007669"/>
    <property type="project" value="TreeGrafter"/>
</dbReference>
<evidence type="ECO:0000256" key="2">
    <source>
        <dbReference type="ARBA" id="ARBA00023239"/>
    </source>
</evidence>
<dbReference type="PANTHER" id="PTHR21240:SF28">
    <property type="entry name" value="ISO-OROTATE DECARBOXYLASE (EUROFUNG)"/>
    <property type="match status" value="1"/>
</dbReference>
<dbReference type="InParanoid" id="K1WPQ8"/>
<protein>
    <submittedName>
        <fullName evidence="6">Amidohydrolase 2</fullName>
    </submittedName>
</protein>
<feature type="signal peptide" evidence="4">
    <location>
        <begin position="1"/>
        <end position="20"/>
    </location>
</feature>
<dbReference type="InterPro" id="IPR006680">
    <property type="entry name" value="Amidohydro-rel"/>
</dbReference>
<dbReference type="AlphaFoldDB" id="K1WPQ8"/>
<feature type="chain" id="PRO_5003853010" evidence="4">
    <location>
        <begin position="21"/>
        <end position="358"/>
    </location>
</feature>
<dbReference type="HOGENOM" id="CLU_039329_2_1_1"/>
<proteinExistence type="inferred from homology"/>
<dbReference type="STRING" id="1072389.K1WPQ8"/>
<dbReference type="GO" id="GO:0016787">
    <property type="term" value="F:hydrolase activity"/>
    <property type="evidence" value="ECO:0007669"/>
    <property type="project" value="UniProtKB-KW"/>
</dbReference>
<dbReference type="InterPro" id="IPR032466">
    <property type="entry name" value="Metal_Hydrolase"/>
</dbReference>
<dbReference type="eggNOG" id="KOG4245">
    <property type="taxonomic scope" value="Eukaryota"/>
</dbReference>
<evidence type="ECO:0000313" key="7">
    <source>
        <dbReference type="Proteomes" id="UP000006753"/>
    </source>
</evidence>
<evidence type="ECO:0000313" key="6">
    <source>
        <dbReference type="EMBL" id="EKD14966.1"/>
    </source>
</evidence>
<dbReference type="SUPFAM" id="SSF51556">
    <property type="entry name" value="Metallo-dependent hydrolases"/>
    <property type="match status" value="1"/>
</dbReference>
<dbReference type="KEGG" id="mbe:MBM_06727"/>
<organism evidence="6 7">
    <name type="scientific">Marssonina brunnea f. sp. multigermtubi (strain MB_m1)</name>
    <name type="common">Marssonina leaf spot fungus</name>
    <dbReference type="NCBI Taxonomy" id="1072389"/>
    <lineage>
        <taxon>Eukaryota</taxon>
        <taxon>Fungi</taxon>
        <taxon>Dikarya</taxon>
        <taxon>Ascomycota</taxon>
        <taxon>Pezizomycotina</taxon>
        <taxon>Leotiomycetes</taxon>
        <taxon>Helotiales</taxon>
        <taxon>Drepanopezizaceae</taxon>
        <taxon>Drepanopeziza</taxon>
    </lineage>
</organism>
<dbReference type="OrthoDB" id="2832284at2759"/>
<gene>
    <name evidence="6" type="ORF">MBM_06727</name>
</gene>
<keyword evidence="2 3" id="KW-0456">Lyase</keyword>
<dbReference type="Pfam" id="PF04909">
    <property type="entry name" value="Amidohydro_2"/>
    <property type="match status" value="1"/>
</dbReference>
<reference evidence="6 7" key="1">
    <citation type="journal article" date="2012" name="BMC Genomics">
        <title>Sequencing the genome of Marssonina brunnea reveals fungus-poplar co-evolution.</title>
        <authorList>
            <person name="Zhu S."/>
            <person name="Cao Y.-Z."/>
            <person name="Jiang C."/>
            <person name="Tan B.-Y."/>
            <person name="Wang Z."/>
            <person name="Feng S."/>
            <person name="Zhang L."/>
            <person name="Su X.-H."/>
            <person name="Brejova B."/>
            <person name="Vinar T."/>
            <person name="Xu M."/>
            <person name="Wang M.-X."/>
            <person name="Zhang S.-G."/>
            <person name="Huang M.-R."/>
            <person name="Wu R."/>
            <person name="Zhou Y."/>
        </authorList>
    </citation>
    <scope>NUCLEOTIDE SEQUENCE [LARGE SCALE GENOMIC DNA]</scope>
    <source>
        <strain evidence="6 7">MB_m1</strain>
    </source>
</reference>
<dbReference type="GO" id="GO:0016831">
    <property type="term" value="F:carboxy-lyase activity"/>
    <property type="evidence" value="ECO:0007669"/>
    <property type="project" value="UniProtKB-KW"/>
</dbReference>
<dbReference type="OMA" id="QKIDIHH"/>
<name>K1WPQ8_MARBU</name>
<keyword evidence="4" id="KW-0732">Signal</keyword>
<dbReference type="InterPro" id="IPR032465">
    <property type="entry name" value="ACMSD"/>
</dbReference>
<accession>K1WPQ8</accession>
<dbReference type="Proteomes" id="UP000006753">
    <property type="component" value="Unassembled WGS sequence"/>
</dbReference>
<dbReference type="GeneID" id="18762662"/>
<feature type="domain" description="Amidohydrolase-related" evidence="5">
    <location>
        <begin position="35"/>
        <end position="328"/>
    </location>
</feature>
<dbReference type="EMBL" id="JH921443">
    <property type="protein sequence ID" value="EKD14966.1"/>
    <property type="molecule type" value="Genomic_DNA"/>
</dbReference>
<sequence>MAKLQQLSFLMCAVVHLVAGVPFLKASNSGGTGRVDTHIHAIPLSYSKVLVAAGLTDIPTWSLSATKSFLQETGASIGILSISAPGVSVVGVGDEARSLARSLNVEMASYLSDKNSTAAKLGFFGTLPDWQDVEGTLAELDYLYTEQKLCNGVAIFTTYGGKLLGDPAYAPIWARLQKYKALIFIHPAGLDVVPQLIGPGLPQYVIDFLWTTTRTATDLVMTGTLSAAPDVDVILAHAGGALPYAGTRAIASLLAPSVADLVPIDIAEAQRQFGRFYYDTALSTSTAQLDGMLDFAGAAQVGFGSDFPYAPTQVVDRVADALKQFQLLNPRGPLLANPVLRRNSLKLLNKHSLGRLFR</sequence>
<keyword evidence="7" id="KW-1185">Reference proteome</keyword>
<evidence type="ECO:0000256" key="3">
    <source>
        <dbReference type="RuleBase" id="RU366045"/>
    </source>
</evidence>
<evidence type="ECO:0000256" key="4">
    <source>
        <dbReference type="SAM" id="SignalP"/>
    </source>
</evidence>
<dbReference type="GO" id="GO:0019748">
    <property type="term" value="P:secondary metabolic process"/>
    <property type="evidence" value="ECO:0007669"/>
    <property type="project" value="TreeGrafter"/>
</dbReference>
<evidence type="ECO:0000256" key="1">
    <source>
        <dbReference type="ARBA" id="ARBA00022793"/>
    </source>
</evidence>
<keyword evidence="6" id="KW-0378">Hydrolase</keyword>